<comment type="caution">
    <text evidence="1">The sequence shown here is derived from an EMBL/GenBank/DDBJ whole genome shotgun (WGS) entry which is preliminary data.</text>
</comment>
<dbReference type="EMBL" id="FMVC01000008">
    <property type="protein sequence ID" value="SCY95887.1"/>
    <property type="molecule type" value="Genomic_DNA"/>
</dbReference>
<keyword evidence="2" id="KW-1185">Reference proteome</keyword>
<organism evidence="1 2">
    <name type="scientific">Flavobacterium anhuiense</name>
    <dbReference type="NCBI Taxonomy" id="459526"/>
    <lineage>
        <taxon>Bacteria</taxon>
        <taxon>Pseudomonadati</taxon>
        <taxon>Bacteroidota</taxon>
        <taxon>Flavobacteriia</taxon>
        <taxon>Flavobacteriales</taxon>
        <taxon>Flavobacteriaceae</taxon>
        <taxon>Flavobacterium</taxon>
    </lineage>
</organism>
<evidence type="ECO:0008006" key="3">
    <source>
        <dbReference type="Google" id="ProtNLM"/>
    </source>
</evidence>
<evidence type="ECO:0000313" key="1">
    <source>
        <dbReference type="EMBL" id="SCY95887.1"/>
    </source>
</evidence>
<dbReference type="RefSeq" id="WP_091135498.1">
    <property type="nucleotide sequence ID" value="NZ_FMVC01000008.1"/>
</dbReference>
<sequence length="158" mass="19085">MTKILSLVFLFCLFSCKEKTEELKVLKEQNLEEIDQEDVRTISTSVTDYDTLINRVKKRGDVEAYDELFYSFKDCCFRESTDSVMLYAKIMAEKFNYERAYFDYYQAMLEKYNIDNSNFPQIDISKMNKKEKLKLENWFKMMVQKKLITQRRVDSIKR</sequence>
<name>A0ABY0M5I8_9FLAO</name>
<reference evidence="1 2" key="1">
    <citation type="submission" date="2016-10" db="EMBL/GenBank/DDBJ databases">
        <authorList>
            <person name="Varghese N."/>
            <person name="Submissions S."/>
        </authorList>
    </citation>
    <scope>NUCLEOTIDE SEQUENCE [LARGE SCALE GENOMIC DNA]</scope>
    <source>
        <strain evidence="1 2">CGMCC 1.6859</strain>
    </source>
</reference>
<gene>
    <name evidence="1" type="ORF">SAMN02927916_4336</name>
</gene>
<accession>A0ABY0M5I8</accession>
<proteinExistence type="predicted"/>
<dbReference type="Proteomes" id="UP000199307">
    <property type="component" value="Unassembled WGS sequence"/>
</dbReference>
<evidence type="ECO:0000313" key="2">
    <source>
        <dbReference type="Proteomes" id="UP000199307"/>
    </source>
</evidence>
<protein>
    <recommendedName>
        <fullName evidence="3">Lipoprotein</fullName>
    </recommendedName>
</protein>